<proteinExistence type="predicted"/>
<dbReference type="EMBL" id="LNGD01000008">
    <property type="protein sequence ID" value="KYC53931.1"/>
    <property type="molecule type" value="Genomic_DNA"/>
</dbReference>
<accession>A0A150J9Q0</accession>
<dbReference type="Proteomes" id="UP000075578">
    <property type="component" value="Unassembled WGS sequence"/>
</dbReference>
<dbReference type="InterPro" id="IPR007152">
    <property type="entry name" value="DUF354"/>
</dbReference>
<dbReference type="SUPFAM" id="SSF53756">
    <property type="entry name" value="UDP-Glycosyltransferase/glycogen phosphorylase"/>
    <property type="match status" value="1"/>
</dbReference>
<evidence type="ECO:0000313" key="2">
    <source>
        <dbReference type="Proteomes" id="UP000075578"/>
    </source>
</evidence>
<dbReference type="AlphaFoldDB" id="A0A150J9Q0"/>
<dbReference type="Gene3D" id="3.40.50.2000">
    <property type="entry name" value="Glycogen Phosphorylase B"/>
    <property type="match status" value="1"/>
</dbReference>
<evidence type="ECO:0008006" key="3">
    <source>
        <dbReference type="Google" id="ProtNLM"/>
    </source>
</evidence>
<dbReference type="Pfam" id="PF04007">
    <property type="entry name" value="DUF354"/>
    <property type="match status" value="1"/>
</dbReference>
<evidence type="ECO:0000313" key="1">
    <source>
        <dbReference type="EMBL" id="KYC53931.1"/>
    </source>
</evidence>
<dbReference type="PIRSF" id="PIRSF005357">
    <property type="entry name" value="UCP005357"/>
    <property type="match status" value="1"/>
</dbReference>
<protein>
    <recommendedName>
        <fullName evidence="3">DUF354 domain-containing protein</fullName>
    </recommendedName>
</protein>
<dbReference type="PANTHER" id="PTHR39662">
    <property type="entry name" value="DUF354 DOMAIN-CONTAINING PROTEIN-RELATED"/>
    <property type="match status" value="1"/>
</dbReference>
<name>A0A150J9Q0_9EURY</name>
<dbReference type="PANTHER" id="PTHR39662:SF1">
    <property type="entry name" value="DUF354 DOMAIN-CONTAINING PROTEIN"/>
    <property type="match status" value="1"/>
</dbReference>
<organism evidence="1 2">
    <name type="scientific">Candidatus Methanofastidiosum methylothiophilum</name>
    <dbReference type="NCBI Taxonomy" id="1705564"/>
    <lineage>
        <taxon>Archaea</taxon>
        <taxon>Methanobacteriati</taxon>
        <taxon>Methanobacteriota</taxon>
        <taxon>Stenosarchaea group</taxon>
        <taxon>Candidatus Methanofastidiosia</taxon>
        <taxon>Candidatus Methanofastidiosales</taxon>
        <taxon>Candidatus Methanofastidiosaceae</taxon>
        <taxon>Candidatus Methanofastidiosum</taxon>
    </lineage>
</organism>
<gene>
    <name evidence="1" type="ORF">AMQ74_00253</name>
</gene>
<comment type="caution">
    <text evidence="1">The sequence shown here is derived from an EMBL/GenBank/DDBJ whole genome shotgun (WGS) entry which is preliminary data.</text>
</comment>
<sequence length="348" mass="39280">MIKMKVWIDISNTPHVNFFKGIIKTLESSGHEIFVTSRDFDGLSPLLDLHNIPHTVVGKHGGFCKKSKLVESSKRILELSEIISNEEIDLALYKHSVEGARVSYGLGIPSICVLDNETAVAQNKLMLPLSTKVIAPDAIPLEEITKYGVDPTQVIRFNGFCEIANVKDFKYDDSFISQLGLSEDKITIVMRPEPVKANYYNGNKDKTIIRAILEKTKNLKDYQFVVFPRFEEQKSVFNYENVIIPEEPVDALSLMSYSDLVISAGGSMNREAVALNTPALTTYPEKLLAVTRKMIELGLKIHLLDPEKITRFIEEDNNLDIYHENNKKIISKLENPIDIISREIKVLA</sequence>
<reference evidence="1 2" key="1">
    <citation type="journal article" date="2016" name="ISME J.">
        <title>Chasing the elusive Euryarchaeota class WSA2: genomes reveal a uniquely fastidious methyl-reducing methanogen.</title>
        <authorList>
            <person name="Nobu M.K."/>
            <person name="Narihiro T."/>
            <person name="Kuroda K."/>
            <person name="Mei R."/>
            <person name="Liu W.T."/>
        </authorList>
    </citation>
    <scope>NUCLEOTIDE SEQUENCE [LARGE SCALE GENOMIC DNA]</scope>
    <source>
        <strain evidence="1">U1lsi0528_Bin089</strain>
    </source>
</reference>